<feature type="region of interest" description="Disordered" evidence="3">
    <location>
        <begin position="261"/>
        <end position="299"/>
    </location>
</feature>
<dbReference type="Proteomes" id="UP001176517">
    <property type="component" value="Unassembled WGS sequence"/>
</dbReference>
<evidence type="ECO:0000313" key="8">
    <source>
        <dbReference type="Proteomes" id="UP001176517"/>
    </source>
</evidence>
<evidence type="ECO:0000256" key="4">
    <source>
        <dbReference type="SAM" id="Phobius"/>
    </source>
</evidence>
<keyword evidence="4" id="KW-0812">Transmembrane</keyword>
<dbReference type="PROSITE" id="PS50002">
    <property type="entry name" value="SH3"/>
    <property type="match status" value="1"/>
</dbReference>
<feature type="compositionally biased region" description="Polar residues" evidence="3">
    <location>
        <begin position="350"/>
        <end position="361"/>
    </location>
</feature>
<evidence type="ECO:0000256" key="5">
    <source>
        <dbReference type="SAM" id="SignalP"/>
    </source>
</evidence>
<feature type="region of interest" description="Disordered" evidence="3">
    <location>
        <begin position="600"/>
        <end position="667"/>
    </location>
</feature>
<dbReference type="InterPro" id="IPR001452">
    <property type="entry name" value="SH3_domain"/>
</dbReference>
<organism evidence="7 8">
    <name type="scientific">Tilletia horrida</name>
    <dbReference type="NCBI Taxonomy" id="155126"/>
    <lineage>
        <taxon>Eukaryota</taxon>
        <taxon>Fungi</taxon>
        <taxon>Dikarya</taxon>
        <taxon>Basidiomycota</taxon>
        <taxon>Ustilaginomycotina</taxon>
        <taxon>Exobasidiomycetes</taxon>
        <taxon>Tilletiales</taxon>
        <taxon>Tilletiaceae</taxon>
        <taxon>Tilletia</taxon>
    </lineage>
</organism>
<evidence type="ECO:0000256" key="2">
    <source>
        <dbReference type="PROSITE-ProRule" id="PRU00192"/>
    </source>
</evidence>
<feature type="transmembrane region" description="Helical" evidence="4">
    <location>
        <begin position="307"/>
        <end position="330"/>
    </location>
</feature>
<feature type="compositionally biased region" description="Low complexity" evidence="3">
    <location>
        <begin position="611"/>
        <end position="638"/>
    </location>
</feature>
<feature type="compositionally biased region" description="Low complexity" evidence="3">
    <location>
        <begin position="266"/>
        <end position="283"/>
    </location>
</feature>
<dbReference type="Gene3D" id="2.30.30.40">
    <property type="entry name" value="SH3 Domains"/>
    <property type="match status" value="1"/>
</dbReference>
<keyword evidence="1 2" id="KW-0728">SH3 domain</keyword>
<reference evidence="7" key="1">
    <citation type="journal article" date="2023" name="PhytoFront">
        <title>Draft Genome Resources of Seven Strains of Tilletia horrida, Causal Agent of Kernel Smut of Rice.</title>
        <authorList>
            <person name="Khanal S."/>
            <person name="Antony Babu S."/>
            <person name="Zhou X.G."/>
        </authorList>
    </citation>
    <scope>NUCLEOTIDE SEQUENCE</scope>
    <source>
        <strain evidence="7">TX6</strain>
    </source>
</reference>
<evidence type="ECO:0000313" key="7">
    <source>
        <dbReference type="EMBL" id="KAK0544040.1"/>
    </source>
</evidence>
<feature type="compositionally biased region" description="Low complexity" evidence="3">
    <location>
        <begin position="440"/>
        <end position="451"/>
    </location>
</feature>
<dbReference type="InterPro" id="IPR036028">
    <property type="entry name" value="SH3-like_dom_sf"/>
</dbReference>
<evidence type="ECO:0000256" key="3">
    <source>
        <dbReference type="SAM" id="MobiDB-lite"/>
    </source>
</evidence>
<keyword evidence="8" id="KW-1185">Reference proteome</keyword>
<dbReference type="SUPFAM" id="SSF50044">
    <property type="entry name" value="SH3-domain"/>
    <property type="match status" value="1"/>
</dbReference>
<dbReference type="AlphaFoldDB" id="A0AAN6JPJ4"/>
<evidence type="ECO:0000256" key="1">
    <source>
        <dbReference type="ARBA" id="ARBA00022443"/>
    </source>
</evidence>
<feature type="region of interest" description="Disordered" evidence="3">
    <location>
        <begin position="388"/>
        <end position="451"/>
    </location>
</feature>
<keyword evidence="4" id="KW-0472">Membrane</keyword>
<dbReference type="Pfam" id="PF14604">
    <property type="entry name" value="SH3_9"/>
    <property type="match status" value="1"/>
</dbReference>
<feature type="signal peptide" evidence="5">
    <location>
        <begin position="1"/>
        <end position="24"/>
    </location>
</feature>
<name>A0AAN6JPJ4_9BASI</name>
<proteinExistence type="predicted"/>
<feature type="domain" description="SH3" evidence="6">
    <location>
        <begin position="529"/>
        <end position="599"/>
    </location>
</feature>
<protein>
    <recommendedName>
        <fullName evidence="6">SH3 domain-containing protein</fullName>
    </recommendedName>
</protein>
<keyword evidence="5" id="KW-0732">Signal</keyword>
<keyword evidence="4" id="KW-1133">Transmembrane helix</keyword>
<comment type="caution">
    <text evidence="7">The sequence shown here is derived from an EMBL/GenBank/DDBJ whole genome shotgun (WGS) entry which is preliminary data.</text>
</comment>
<dbReference type="EMBL" id="JAPDMZ010000308">
    <property type="protein sequence ID" value="KAK0544040.1"/>
    <property type="molecule type" value="Genomic_DNA"/>
</dbReference>
<evidence type="ECO:0000259" key="6">
    <source>
        <dbReference type="PROSITE" id="PS50002"/>
    </source>
</evidence>
<feature type="compositionally biased region" description="Polar residues" evidence="3">
    <location>
        <begin position="480"/>
        <end position="494"/>
    </location>
</feature>
<feature type="chain" id="PRO_5042938549" description="SH3 domain-containing protein" evidence="5">
    <location>
        <begin position="25"/>
        <end position="667"/>
    </location>
</feature>
<feature type="region of interest" description="Disordered" evidence="3">
    <location>
        <begin position="341"/>
        <end position="366"/>
    </location>
</feature>
<feature type="compositionally biased region" description="Basic and acidic residues" evidence="3">
    <location>
        <begin position="398"/>
        <end position="414"/>
    </location>
</feature>
<feature type="region of interest" description="Disordered" evidence="3">
    <location>
        <begin position="473"/>
        <end position="524"/>
    </location>
</feature>
<feature type="compositionally biased region" description="Polar residues" evidence="3">
    <location>
        <begin position="427"/>
        <end position="438"/>
    </location>
</feature>
<dbReference type="CDD" id="cd00174">
    <property type="entry name" value="SH3"/>
    <property type="match status" value="1"/>
</dbReference>
<sequence>MQLASTLGLLAVGIASLAPQSASAQTSTSGMNCVSLKGSTACPAFQDAYVNPQNLSKAWPWFTAVNDVQSFDEQFNLYFTDPTRYHATKFNRQLQCNSTAAQNTTLQYQRTILCGQFSQISYSAQCNLAMRANPIMVCQDTCLQYAGTENGIVTNPQICTPDDQLSVLQNSTRYFNLNKDYVTCTNWTTLVSANNATCVEGITNEGNCGWGPDVNNQLCAYCDPSGNQTVPACCYDAKTNLSQCSLFGYPGAASVRPTTSVAPTMASSTGTSIPTSSSTSSNGAGAGPTGGNNSAQSNGKSYSGGQIAGIVIGCVVGALLLGLLLGLLCFRRRNDRRDAEKAAGGVDAPSSANNNMRSLNNAPASTTGAGGLAGGAAAGTGAAVAARDSEKGGWTSPFRDEKVVSPSFTDKDYSAGRPGSSALGTAPLNSTINNSQPATGGRFSPSSGSGAAGVGAAALLGGGAAAAGAAASRATSSTPTQANKDGAATTTSGSEGDRPLSALSNSTATDGRGTTVPAVRDQYSGLDIQPNDEVVAIYPYSATLTDEMNLEVDDVITVLRLYDDGWALGRRAGAAAPTAGGSSSNEGAFPLVCVTSAQAVDGPASRGGMGTTSSSGGMAGASSDDGGLSAADGGISDSVDGAVTADEGAVTADEGLTDDEGRSVRRR</sequence>
<gene>
    <name evidence="7" type="ORF">OC846_006203</name>
</gene>
<dbReference type="SMART" id="SM00326">
    <property type="entry name" value="SH3"/>
    <property type="match status" value="1"/>
</dbReference>
<accession>A0AAN6JPJ4</accession>